<dbReference type="EMBL" id="CABHNJ010000002">
    <property type="protein sequence ID" value="VUW91620.1"/>
    <property type="molecule type" value="Genomic_DNA"/>
</dbReference>
<name>A0A564SAM0_STRVE</name>
<evidence type="ECO:0000313" key="3">
    <source>
        <dbReference type="Proteomes" id="UP000380217"/>
    </source>
</evidence>
<dbReference type="Gene3D" id="3.20.100.30">
    <property type="entry name" value="VTC, catalytic tunnel domain"/>
    <property type="match status" value="1"/>
</dbReference>
<evidence type="ECO:0000313" key="2">
    <source>
        <dbReference type="EMBL" id="VUW91620.1"/>
    </source>
</evidence>
<dbReference type="Pfam" id="PF09359">
    <property type="entry name" value="VTC"/>
    <property type="match status" value="1"/>
</dbReference>
<dbReference type="InterPro" id="IPR042267">
    <property type="entry name" value="VTC_sf"/>
</dbReference>
<dbReference type="AlphaFoldDB" id="A0A564SAM0"/>
<gene>
    <name evidence="2" type="ORF">SSSS39_00451</name>
</gene>
<organism evidence="2 3">
    <name type="scientific">Streptococcus vestibularis</name>
    <dbReference type="NCBI Taxonomy" id="1343"/>
    <lineage>
        <taxon>Bacteria</taxon>
        <taxon>Bacillati</taxon>
        <taxon>Bacillota</taxon>
        <taxon>Bacilli</taxon>
        <taxon>Lactobacillales</taxon>
        <taxon>Streptococcaceae</taxon>
        <taxon>Streptococcus</taxon>
    </lineage>
</organism>
<proteinExistence type="predicted"/>
<dbReference type="InterPro" id="IPR018966">
    <property type="entry name" value="VTC_domain"/>
</dbReference>
<accession>A0A564SAM0</accession>
<sequence length="259" mass="30327">MVKQLETRFKRIETKYVVSKENLEDLLTDLKEYLVEDDYPTSTISNIYFDTDNFDVIQDALDGNHRQEKIRMRTYLANPKIDSKVFLEIKAKDDEGIGHKFRLVSTPLAITNLMTDGKNHGQITDRQLLQDIHHLRQRYDEGLKPRMYIYYDRFSMKEKESIEGYAYNKVRVTLDQNLTYRDEDVSLFKGNHGFSLLDEDTIIMEIKTPGQKPNWLQSILDKHGLEEQKFSKYSCAYHKSQGLDYGPHPVREKGGAAYV</sequence>
<evidence type="ECO:0000259" key="1">
    <source>
        <dbReference type="Pfam" id="PF09359"/>
    </source>
</evidence>
<dbReference type="GO" id="GO:0006799">
    <property type="term" value="P:polyphosphate biosynthetic process"/>
    <property type="evidence" value="ECO:0007669"/>
    <property type="project" value="UniProtKB-ARBA"/>
</dbReference>
<dbReference type="Proteomes" id="UP000380217">
    <property type="component" value="Unassembled WGS sequence"/>
</dbReference>
<protein>
    <submittedName>
        <fullName evidence="2">VTC domain protein</fullName>
    </submittedName>
</protein>
<dbReference type="RefSeq" id="WP_154863727.1">
    <property type="nucleotide sequence ID" value="NZ_CABHNJ010000002.1"/>
</dbReference>
<reference evidence="2 3" key="1">
    <citation type="submission" date="2019-07" db="EMBL/GenBank/DDBJ databases">
        <authorList>
            <person name="Hibberd C M."/>
            <person name="Gehrig L. J."/>
            <person name="Chang H.-W."/>
            <person name="Venkatesh S."/>
        </authorList>
    </citation>
    <scope>NUCLEOTIDE SEQUENCE [LARGE SCALE GENOMIC DNA]</scope>
    <source>
        <strain evidence="2">Streptococcus_salivarius_SS_Bg39</strain>
    </source>
</reference>
<feature type="domain" description="VTC" evidence="1">
    <location>
        <begin position="10"/>
        <end position="237"/>
    </location>
</feature>
<dbReference type="CDD" id="cd07750">
    <property type="entry name" value="PolyPPase_VTC_like"/>
    <property type="match status" value="1"/>
</dbReference>